<protein>
    <submittedName>
        <fullName evidence="1">Uncharacterized protein</fullName>
    </submittedName>
</protein>
<evidence type="ECO:0000313" key="1">
    <source>
        <dbReference type="EMBL" id="CAJ2657967.1"/>
    </source>
</evidence>
<name>A0ACB0KL46_TRIPR</name>
<proteinExistence type="predicted"/>
<accession>A0ACB0KL46</accession>
<sequence length="146" mass="16431">MRASLSGDMLLVADNKSYEVPELYQRCNDEKEMIPEARAGEIVTVYEPCIDNDSNSLYSLAGDAFIDGLTRYTILGIVRYSTTSPKVNESWEDIKPSGRTSLKELMSGGINDVIFLFMLLLHGDYVTLAQESHVIFKHYEPLDQSL</sequence>
<gene>
    <name evidence="1" type="ORF">MILVUS5_LOCUS24431</name>
</gene>
<evidence type="ECO:0000313" key="2">
    <source>
        <dbReference type="Proteomes" id="UP001177021"/>
    </source>
</evidence>
<keyword evidence="2" id="KW-1185">Reference proteome</keyword>
<comment type="caution">
    <text evidence="1">The sequence shown here is derived from an EMBL/GenBank/DDBJ whole genome shotgun (WGS) entry which is preliminary data.</text>
</comment>
<dbReference type="EMBL" id="CASHSV030000311">
    <property type="protein sequence ID" value="CAJ2657967.1"/>
    <property type="molecule type" value="Genomic_DNA"/>
</dbReference>
<organism evidence="1 2">
    <name type="scientific">Trifolium pratense</name>
    <name type="common">Red clover</name>
    <dbReference type="NCBI Taxonomy" id="57577"/>
    <lineage>
        <taxon>Eukaryota</taxon>
        <taxon>Viridiplantae</taxon>
        <taxon>Streptophyta</taxon>
        <taxon>Embryophyta</taxon>
        <taxon>Tracheophyta</taxon>
        <taxon>Spermatophyta</taxon>
        <taxon>Magnoliopsida</taxon>
        <taxon>eudicotyledons</taxon>
        <taxon>Gunneridae</taxon>
        <taxon>Pentapetalae</taxon>
        <taxon>rosids</taxon>
        <taxon>fabids</taxon>
        <taxon>Fabales</taxon>
        <taxon>Fabaceae</taxon>
        <taxon>Papilionoideae</taxon>
        <taxon>50 kb inversion clade</taxon>
        <taxon>NPAAA clade</taxon>
        <taxon>Hologalegina</taxon>
        <taxon>IRL clade</taxon>
        <taxon>Trifolieae</taxon>
        <taxon>Trifolium</taxon>
    </lineage>
</organism>
<dbReference type="Proteomes" id="UP001177021">
    <property type="component" value="Unassembled WGS sequence"/>
</dbReference>
<reference evidence="1" key="1">
    <citation type="submission" date="2023-10" db="EMBL/GenBank/DDBJ databases">
        <authorList>
            <person name="Rodriguez Cubillos JULIANA M."/>
            <person name="De Vega J."/>
        </authorList>
    </citation>
    <scope>NUCLEOTIDE SEQUENCE</scope>
</reference>